<gene>
    <name evidence="5" type="ORF">DAMO_2105</name>
</gene>
<dbReference type="PANTHER" id="PTHR44688:SF16">
    <property type="entry name" value="DNA-BINDING TRANSCRIPTIONAL ACTIVATOR DEVR_DOSR"/>
    <property type="match status" value="1"/>
</dbReference>
<dbReference type="SMART" id="SM00421">
    <property type="entry name" value="HTH_LUXR"/>
    <property type="match status" value="1"/>
</dbReference>
<dbReference type="AlphaFoldDB" id="D5MHC3"/>
<reference evidence="5 6" key="1">
    <citation type="journal article" date="2010" name="Nature">
        <title>Nitrite-driven anaerobic methane oxidation by oxygenic bacteria.</title>
        <authorList>
            <person name="Ettwig K.F."/>
            <person name="Butler M.K."/>
            <person name="Le Paslier D."/>
            <person name="Pelletier E."/>
            <person name="Mangenot S."/>
            <person name="Kuypers M.M.M."/>
            <person name="Schreiber F."/>
            <person name="Dutilh B.E."/>
            <person name="Zedelius J."/>
            <person name="de Beer D."/>
            <person name="Gloerich J."/>
            <person name="Wessels H.J.C.T."/>
            <person name="van Allen T."/>
            <person name="Luesken F."/>
            <person name="Wu M."/>
            <person name="van de Pas-Schoonen K.T."/>
            <person name="Op den Camp H.J.M."/>
            <person name="Janssen-Megens E.M."/>
            <person name="Francoijs K-J."/>
            <person name="Stunnenberg H."/>
            <person name="Weissenbach J."/>
            <person name="Jetten M.S.M."/>
            <person name="Strous M."/>
        </authorList>
    </citation>
    <scope>NUCLEOTIDE SEQUENCE [LARGE SCALE GENOMIC DNA]</scope>
</reference>
<dbReference type="PRINTS" id="PR00038">
    <property type="entry name" value="HTHLUXR"/>
</dbReference>
<protein>
    <recommendedName>
        <fullName evidence="4">HTH luxR-type domain-containing protein</fullName>
    </recommendedName>
</protein>
<dbReference type="InterPro" id="IPR036388">
    <property type="entry name" value="WH-like_DNA-bd_sf"/>
</dbReference>
<dbReference type="SUPFAM" id="SSF46894">
    <property type="entry name" value="C-terminal effector domain of the bipartite response regulators"/>
    <property type="match status" value="1"/>
</dbReference>
<evidence type="ECO:0000259" key="4">
    <source>
        <dbReference type="PROSITE" id="PS50043"/>
    </source>
</evidence>
<dbReference type="Gene3D" id="1.10.10.10">
    <property type="entry name" value="Winged helix-like DNA-binding domain superfamily/Winged helix DNA-binding domain"/>
    <property type="match status" value="1"/>
</dbReference>
<dbReference type="GO" id="GO:0003677">
    <property type="term" value="F:DNA binding"/>
    <property type="evidence" value="ECO:0007669"/>
    <property type="project" value="UniProtKB-KW"/>
</dbReference>
<dbReference type="CDD" id="cd06170">
    <property type="entry name" value="LuxR_C_like"/>
    <property type="match status" value="1"/>
</dbReference>
<evidence type="ECO:0000313" key="5">
    <source>
        <dbReference type="EMBL" id="CBE69155.1"/>
    </source>
</evidence>
<dbReference type="Pfam" id="PF00196">
    <property type="entry name" value="GerE"/>
    <property type="match status" value="1"/>
</dbReference>
<dbReference type="EMBL" id="FP565575">
    <property type="protein sequence ID" value="CBE69155.1"/>
    <property type="molecule type" value="Genomic_DNA"/>
</dbReference>
<keyword evidence="3" id="KW-0804">Transcription</keyword>
<evidence type="ECO:0000256" key="3">
    <source>
        <dbReference type="ARBA" id="ARBA00023163"/>
    </source>
</evidence>
<proteinExistence type="predicted"/>
<dbReference type="eggNOG" id="COG2197">
    <property type="taxonomic scope" value="Bacteria"/>
</dbReference>
<dbReference type="InterPro" id="IPR000792">
    <property type="entry name" value="Tscrpt_reg_LuxR_C"/>
</dbReference>
<dbReference type="PANTHER" id="PTHR44688">
    <property type="entry name" value="DNA-BINDING TRANSCRIPTIONAL ACTIVATOR DEVR_DOSR"/>
    <property type="match status" value="1"/>
</dbReference>
<keyword evidence="1" id="KW-0805">Transcription regulation</keyword>
<dbReference type="InterPro" id="IPR016032">
    <property type="entry name" value="Sig_transdc_resp-reg_C-effctor"/>
</dbReference>
<evidence type="ECO:0000256" key="1">
    <source>
        <dbReference type="ARBA" id="ARBA00023015"/>
    </source>
</evidence>
<dbReference type="GO" id="GO:0006355">
    <property type="term" value="P:regulation of DNA-templated transcription"/>
    <property type="evidence" value="ECO:0007669"/>
    <property type="project" value="InterPro"/>
</dbReference>
<dbReference type="Proteomes" id="UP000006898">
    <property type="component" value="Chromosome"/>
</dbReference>
<name>D5MHC3_METO1</name>
<dbReference type="STRING" id="671143.DAMO_2105"/>
<feature type="domain" description="HTH luxR-type" evidence="4">
    <location>
        <begin position="168"/>
        <end position="233"/>
    </location>
</feature>
<dbReference type="HOGENOM" id="CLU_1168985_0_0_0"/>
<sequence>MEALIGLIRAAARQLDPLMLQETLRSVGAQLGRQAVTEYCQVRQAGGRPKGYTWAECLKEIGGQFGWTLRVAVESEGVIRVDVLGCQATEPDEPESYLCELGSALFGGAMAEAIGDVKVCVSSCSETPPLHCSFAIYYRSSEESLTTPGIVYTRISDPAAPLIEEPLHDSLGARLTLRETQVLQHIAQGLPDREIAESLQLSVRTVENHAARIRKKLQVDNRTALVRYALRAHLIEP</sequence>
<dbReference type="KEGG" id="mox:DAMO_2105"/>
<dbReference type="PATRIC" id="fig|671143.5.peg.1858"/>
<dbReference type="PROSITE" id="PS50043">
    <property type="entry name" value="HTH_LUXR_2"/>
    <property type="match status" value="1"/>
</dbReference>
<evidence type="ECO:0000313" key="6">
    <source>
        <dbReference type="Proteomes" id="UP000006898"/>
    </source>
</evidence>
<accession>D5MHC3</accession>
<keyword evidence="2" id="KW-0238">DNA-binding</keyword>
<organism evidence="5 6">
    <name type="scientific">Methylomirabilis oxygeniifera</name>
    <dbReference type="NCBI Taxonomy" id="671143"/>
    <lineage>
        <taxon>Bacteria</taxon>
        <taxon>Candidatus Methylomirabilota</taxon>
        <taxon>Candidatus Methylomirabilia</taxon>
        <taxon>Candidatus Methylomirabilales</taxon>
        <taxon>Candidatus Methylomirabilaceae</taxon>
        <taxon>Candidatus Methylomirabilis</taxon>
    </lineage>
</organism>
<evidence type="ECO:0000256" key="2">
    <source>
        <dbReference type="ARBA" id="ARBA00023125"/>
    </source>
</evidence>